<feature type="compositionally biased region" description="Polar residues" evidence="1">
    <location>
        <begin position="479"/>
        <end position="488"/>
    </location>
</feature>
<keyword evidence="2" id="KW-0472">Membrane</keyword>
<keyword evidence="2" id="KW-0812">Transmembrane</keyword>
<dbReference type="AlphaFoldDB" id="A0AA38HDE7"/>
<feature type="compositionally biased region" description="Polar residues" evidence="1">
    <location>
        <begin position="700"/>
        <end position="710"/>
    </location>
</feature>
<protein>
    <submittedName>
        <fullName evidence="3">Uncharacterized protein</fullName>
    </submittedName>
</protein>
<feature type="transmembrane region" description="Helical" evidence="2">
    <location>
        <begin position="229"/>
        <end position="246"/>
    </location>
</feature>
<evidence type="ECO:0000313" key="3">
    <source>
        <dbReference type="EMBL" id="KAI9638163.1"/>
    </source>
</evidence>
<feature type="region of interest" description="Disordered" evidence="1">
    <location>
        <begin position="685"/>
        <end position="716"/>
    </location>
</feature>
<feature type="region of interest" description="Disordered" evidence="1">
    <location>
        <begin position="422"/>
        <end position="629"/>
    </location>
</feature>
<keyword evidence="4" id="KW-1185">Reference proteome</keyword>
<comment type="caution">
    <text evidence="3">The sequence shown here is derived from an EMBL/GenBank/DDBJ whole genome shotgun (WGS) entry which is preliminary data.</text>
</comment>
<feature type="transmembrane region" description="Helical" evidence="2">
    <location>
        <begin position="188"/>
        <end position="209"/>
    </location>
</feature>
<gene>
    <name evidence="3" type="ORF">MKK02DRAFT_42553</name>
</gene>
<accession>A0AA38HDE7</accession>
<name>A0AA38HDE7_9TREE</name>
<feature type="region of interest" description="Disordered" evidence="1">
    <location>
        <begin position="315"/>
        <end position="365"/>
    </location>
</feature>
<organism evidence="3 4">
    <name type="scientific">Dioszegia hungarica</name>
    <dbReference type="NCBI Taxonomy" id="4972"/>
    <lineage>
        <taxon>Eukaryota</taxon>
        <taxon>Fungi</taxon>
        <taxon>Dikarya</taxon>
        <taxon>Basidiomycota</taxon>
        <taxon>Agaricomycotina</taxon>
        <taxon>Tremellomycetes</taxon>
        <taxon>Tremellales</taxon>
        <taxon>Bulleribasidiaceae</taxon>
        <taxon>Dioszegia</taxon>
    </lineage>
</organism>
<dbReference type="RefSeq" id="XP_052947940.1">
    <property type="nucleotide sequence ID" value="XM_053092044.1"/>
</dbReference>
<proteinExistence type="predicted"/>
<feature type="compositionally biased region" description="Polar residues" evidence="1">
    <location>
        <begin position="500"/>
        <end position="511"/>
    </location>
</feature>
<dbReference type="Proteomes" id="UP001164286">
    <property type="component" value="Unassembled WGS sequence"/>
</dbReference>
<evidence type="ECO:0000256" key="2">
    <source>
        <dbReference type="SAM" id="Phobius"/>
    </source>
</evidence>
<evidence type="ECO:0000256" key="1">
    <source>
        <dbReference type="SAM" id="MobiDB-lite"/>
    </source>
</evidence>
<reference evidence="3" key="1">
    <citation type="journal article" date="2022" name="G3 (Bethesda)">
        <title>High quality genome of the basidiomycete yeast Dioszegia hungarica PDD-24b-2 isolated from cloud water.</title>
        <authorList>
            <person name="Jarrige D."/>
            <person name="Haridas S."/>
            <person name="Bleykasten-Grosshans C."/>
            <person name="Joly M."/>
            <person name="Nadalig T."/>
            <person name="Sancelme M."/>
            <person name="Vuilleumier S."/>
            <person name="Grigoriev I.V."/>
            <person name="Amato P."/>
            <person name="Bringel F."/>
        </authorList>
    </citation>
    <scope>NUCLEOTIDE SEQUENCE</scope>
    <source>
        <strain evidence="3">PDD-24b-2</strain>
    </source>
</reference>
<sequence>MPTVIWFGLNLFRLVAVTFMAWALVAQFMSLVDEINSLSTQSSSFASPVSASTSKQALITQWGLAGAMTIPVSTTTPVMGALVSPPTPTRQPLPTTPAAPAALPTTSAFNALQRVTVPVSDLGAEESVRIIKPLVGPMLGDIRARGQHLRRNLRDHGDAEDDRVELMHADIATTVQTTVMETGARADLIAWVVLSRVVIAIILLVGIAAQLGVPEMFLFDHAGWLGPQSTPLALGGLQALSSIEILRNKAKEVNLIPSYALLGVGLVNVLAACLLLYLGRRLPKQPPPPLYFNHAQRLLFWTLEPPCYRQILDPRLPTHLNEPQGERRRERLPKSNAPEIDLEESDDEEEEYKPSGGEASRYVEGSRAMTADEDVARGGYPTFAPGAGIGQPGRNVPAGTLESDSWDGPVRFTREEDAKAALPVISTSASHPKPRRAQPPSLALARRQRSTDSTFDDIQADLAGSPRPPHTLPREPTRPSRQPKQTGRTLDVPQPDLYRATSSASDNSAYSGISRAKVTYRKSIDQASKDLGPHFPLPPHRKRDRPPALAERRPESLLPVSKDGRRAPSAYLARAPPPSARTVASPMSARFKSPPPRSSTVDVPARPVSALPTSAPKTPHTPGTPLSSVSPVSAQIAQAQHGQVTAGHIFDRQISASPELLVDEPPKVDMPDPSATQYTRGRARALSVAGPPAAPRRPAQSSIKRATSIQPGRPARGVRFDMSSVEEIPEPVPTPRTGLRIPGTNFHLNLPAILSPAPSSRRNSVDSFETAGSAGITRSRPLSGASITSMMEKLELDMEADAKRESKPVVLGGAYLDGGKETLK</sequence>
<feature type="transmembrane region" description="Helical" evidence="2">
    <location>
        <begin position="258"/>
        <end position="279"/>
    </location>
</feature>
<evidence type="ECO:0000313" key="4">
    <source>
        <dbReference type="Proteomes" id="UP001164286"/>
    </source>
</evidence>
<feature type="transmembrane region" description="Helical" evidence="2">
    <location>
        <begin position="12"/>
        <end position="32"/>
    </location>
</feature>
<dbReference type="GeneID" id="77731249"/>
<feature type="compositionally biased region" description="Acidic residues" evidence="1">
    <location>
        <begin position="340"/>
        <end position="351"/>
    </location>
</feature>
<keyword evidence="2" id="KW-1133">Transmembrane helix</keyword>
<dbReference type="EMBL" id="JAKWFO010000003">
    <property type="protein sequence ID" value="KAI9638163.1"/>
    <property type="molecule type" value="Genomic_DNA"/>
</dbReference>
<feature type="compositionally biased region" description="Basic and acidic residues" evidence="1">
    <location>
        <begin position="324"/>
        <end position="333"/>
    </location>
</feature>
<feature type="compositionally biased region" description="Basic and acidic residues" evidence="1">
    <location>
        <begin position="522"/>
        <end position="532"/>
    </location>
</feature>
<feature type="region of interest" description="Disordered" evidence="1">
    <location>
        <begin position="379"/>
        <end position="408"/>
    </location>
</feature>